<reference evidence="2 3" key="1">
    <citation type="submission" date="2023-02" db="EMBL/GenBank/DDBJ databases">
        <title>LHISI_Scaffold_Assembly.</title>
        <authorList>
            <person name="Stuart O.P."/>
            <person name="Cleave R."/>
            <person name="Magrath M.J.L."/>
            <person name="Mikheyev A.S."/>
        </authorList>
    </citation>
    <scope>NUCLEOTIDE SEQUENCE [LARGE SCALE GENOMIC DNA]</scope>
    <source>
        <strain evidence="2">Daus_M_001</strain>
        <tissue evidence="2">Leg muscle</tissue>
    </source>
</reference>
<evidence type="ECO:0000256" key="1">
    <source>
        <dbReference type="SAM" id="SignalP"/>
    </source>
</evidence>
<protein>
    <submittedName>
        <fullName evidence="2">Uncharacterized protein</fullName>
    </submittedName>
</protein>
<sequence>MSGMVHSLPLALTSVLRSLATQCNKADIKMNRNTFNEMVDVLQCYGATNLNAHAARKHYAQ</sequence>
<comment type="caution">
    <text evidence="2">The sequence shown here is derived from an EMBL/GenBank/DDBJ whole genome shotgun (WGS) entry which is preliminary data.</text>
</comment>
<keyword evidence="1" id="KW-0732">Signal</keyword>
<gene>
    <name evidence="2" type="ORF">PR048_011190</name>
</gene>
<evidence type="ECO:0000313" key="3">
    <source>
        <dbReference type="Proteomes" id="UP001159363"/>
    </source>
</evidence>
<feature type="chain" id="PRO_5047289176" evidence="1">
    <location>
        <begin position="21"/>
        <end position="61"/>
    </location>
</feature>
<evidence type="ECO:0000313" key="2">
    <source>
        <dbReference type="EMBL" id="KAJ8884994.1"/>
    </source>
</evidence>
<name>A0ABQ9HLF8_9NEOP</name>
<dbReference type="EMBL" id="JARBHB010000004">
    <property type="protein sequence ID" value="KAJ8884994.1"/>
    <property type="molecule type" value="Genomic_DNA"/>
</dbReference>
<keyword evidence="3" id="KW-1185">Reference proteome</keyword>
<proteinExistence type="predicted"/>
<organism evidence="2 3">
    <name type="scientific">Dryococelus australis</name>
    <dbReference type="NCBI Taxonomy" id="614101"/>
    <lineage>
        <taxon>Eukaryota</taxon>
        <taxon>Metazoa</taxon>
        <taxon>Ecdysozoa</taxon>
        <taxon>Arthropoda</taxon>
        <taxon>Hexapoda</taxon>
        <taxon>Insecta</taxon>
        <taxon>Pterygota</taxon>
        <taxon>Neoptera</taxon>
        <taxon>Polyneoptera</taxon>
        <taxon>Phasmatodea</taxon>
        <taxon>Verophasmatodea</taxon>
        <taxon>Anareolatae</taxon>
        <taxon>Phasmatidae</taxon>
        <taxon>Eurycanthinae</taxon>
        <taxon>Dryococelus</taxon>
    </lineage>
</organism>
<feature type="signal peptide" evidence="1">
    <location>
        <begin position="1"/>
        <end position="20"/>
    </location>
</feature>
<accession>A0ABQ9HLF8</accession>
<dbReference type="Proteomes" id="UP001159363">
    <property type="component" value="Chromosome X"/>
</dbReference>